<gene>
    <name evidence="2" type="ORF">R5R35_005777</name>
</gene>
<evidence type="ECO:0000313" key="2">
    <source>
        <dbReference type="EMBL" id="KAK7873791.1"/>
    </source>
</evidence>
<feature type="region of interest" description="Disordered" evidence="1">
    <location>
        <begin position="53"/>
        <end position="127"/>
    </location>
</feature>
<dbReference type="EMBL" id="JAZDUA010000009">
    <property type="protein sequence ID" value="KAK7873791.1"/>
    <property type="molecule type" value="Genomic_DNA"/>
</dbReference>
<reference evidence="2 3" key="1">
    <citation type="submission" date="2024-03" db="EMBL/GenBank/DDBJ databases">
        <title>The genome assembly and annotation of the cricket Gryllus longicercus Weissman &amp; Gray.</title>
        <authorList>
            <person name="Szrajer S."/>
            <person name="Gray D."/>
            <person name="Ylla G."/>
        </authorList>
    </citation>
    <scope>NUCLEOTIDE SEQUENCE [LARGE SCALE GENOMIC DNA]</scope>
    <source>
        <strain evidence="2">DAG 2021-001</strain>
        <tissue evidence="2">Whole body minus gut</tissue>
    </source>
</reference>
<organism evidence="2 3">
    <name type="scientific">Gryllus longicercus</name>
    <dbReference type="NCBI Taxonomy" id="2509291"/>
    <lineage>
        <taxon>Eukaryota</taxon>
        <taxon>Metazoa</taxon>
        <taxon>Ecdysozoa</taxon>
        <taxon>Arthropoda</taxon>
        <taxon>Hexapoda</taxon>
        <taxon>Insecta</taxon>
        <taxon>Pterygota</taxon>
        <taxon>Neoptera</taxon>
        <taxon>Polyneoptera</taxon>
        <taxon>Orthoptera</taxon>
        <taxon>Ensifera</taxon>
        <taxon>Gryllidea</taxon>
        <taxon>Grylloidea</taxon>
        <taxon>Gryllidae</taxon>
        <taxon>Gryllinae</taxon>
        <taxon>Gryllus</taxon>
    </lineage>
</organism>
<accession>A0AAN9W3M0</accession>
<sequence length="127" mass="13603">MLEARPYDSIEFFHVQRELVKYLGLEPQRRASVTDYIMSMGLSQRMDSRAPVLAAGTGPAAGAGAESEGLTATASRASSAPSCTRSATHAPGFWKRLRSRWRRGGGSSGDEFKGEGDTDVAAALRKP</sequence>
<dbReference type="Proteomes" id="UP001378592">
    <property type="component" value="Unassembled WGS sequence"/>
</dbReference>
<proteinExistence type="predicted"/>
<name>A0AAN9W3M0_9ORTH</name>
<evidence type="ECO:0000313" key="3">
    <source>
        <dbReference type="Proteomes" id="UP001378592"/>
    </source>
</evidence>
<comment type="caution">
    <text evidence="2">The sequence shown here is derived from an EMBL/GenBank/DDBJ whole genome shotgun (WGS) entry which is preliminary data.</text>
</comment>
<dbReference type="AlphaFoldDB" id="A0AAN9W3M0"/>
<keyword evidence="3" id="KW-1185">Reference proteome</keyword>
<feature type="compositionally biased region" description="Low complexity" evidence="1">
    <location>
        <begin position="53"/>
        <end position="88"/>
    </location>
</feature>
<protein>
    <submittedName>
        <fullName evidence="2">Uncharacterized protein</fullName>
    </submittedName>
</protein>
<evidence type="ECO:0000256" key="1">
    <source>
        <dbReference type="SAM" id="MobiDB-lite"/>
    </source>
</evidence>